<evidence type="ECO:0000313" key="1">
    <source>
        <dbReference type="EMBL" id="DAF42970.1"/>
    </source>
</evidence>
<dbReference type="EMBL" id="BK032497">
    <property type="protein sequence ID" value="DAF42970.1"/>
    <property type="molecule type" value="Genomic_DNA"/>
</dbReference>
<name>A0A8S5RX08_9CAUD</name>
<reference evidence="1" key="1">
    <citation type="journal article" date="2021" name="Proc. Natl. Acad. Sci. U.S.A.">
        <title>A Catalog of Tens of Thousands of Viruses from Human Metagenomes Reveals Hidden Associations with Chronic Diseases.</title>
        <authorList>
            <person name="Tisza M.J."/>
            <person name="Buck C.B."/>
        </authorList>
    </citation>
    <scope>NUCLEOTIDE SEQUENCE</scope>
    <source>
        <strain evidence="1">CtHip2</strain>
    </source>
</reference>
<accession>A0A8S5RX08</accession>
<organism evidence="1">
    <name type="scientific">Siphoviridae sp. ctHip2</name>
    <dbReference type="NCBI Taxonomy" id="2827830"/>
    <lineage>
        <taxon>Viruses</taxon>
        <taxon>Duplodnaviria</taxon>
        <taxon>Heunggongvirae</taxon>
        <taxon>Uroviricota</taxon>
        <taxon>Caudoviricetes</taxon>
    </lineage>
</organism>
<protein>
    <submittedName>
        <fullName evidence="1">Uncharacterized protein</fullName>
    </submittedName>
</protein>
<sequence>MGLLFLPSLLDLVYTSKRKTKKTNKKSYLR</sequence>
<proteinExistence type="predicted"/>